<organism evidence="7 8">
    <name type="scientific">Puccinia graminis f. sp. tritici</name>
    <dbReference type="NCBI Taxonomy" id="56615"/>
    <lineage>
        <taxon>Eukaryota</taxon>
        <taxon>Fungi</taxon>
        <taxon>Dikarya</taxon>
        <taxon>Basidiomycota</taxon>
        <taxon>Pucciniomycotina</taxon>
        <taxon>Pucciniomycetes</taxon>
        <taxon>Pucciniales</taxon>
        <taxon>Pucciniaceae</taxon>
        <taxon>Puccinia</taxon>
    </lineage>
</organism>
<dbReference type="Pfam" id="PF00085">
    <property type="entry name" value="Thioredoxin"/>
    <property type="match status" value="2"/>
</dbReference>
<evidence type="ECO:0000313" key="8">
    <source>
        <dbReference type="Proteomes" id="UP000325313"/>
    </source>
</evidence>
<dbReference type="Gene3D" id="3.40.30.10">
    <property type="entry name" value="Glutaredoxin"/>
    <property type="match status" value="2"/>
</dbReference>
<keyword evidence="4" id="KW-0472">Membrane</keyword>
<keyword evidence="2 5" id="KW-0732">Signal</keyword>
<feature type="region of interest" description="Disordered" evidence="3">
    <location>
        <begin position="140"/>
        <end position="226"/>
    </location>
</feature>
<dbReference type="InterPro" id="IPR013766">
    <property type="entry name" value="Thioredoxin_domain"/>
</dbReference>
<dbReference type="EMBL" id="VDEP01000137">
    <property type="protein sequence ID" value="KAA1129358.1"/>
    <property type="molecule type" value="Genomic_DNA"/>
</dbReference>
<evidence type="ECO:0000256" key="3">
    <source>
        <dbReference type="SAM" id="MobiDB-lite"/>
    </source>
</evidence>
<evidence type="ECO:0000313" key="7">
    <source>
        <dbReference type="EMBL" id="KAA1129358.1"/>
    </source>
</evidence>
<feature type="compositionally biased region" description="Low complexity" evidence="3">
    <location>
        <begin position="215"/>
        <end position="226"/>
    </location>
</feature>
<dbReference type="InterPro" id="IPR051063">
    <property type="entry name" value="PDI"/>
</dbReference>
<dbReference type="GO" id="GO:0005783">
    <property type="term" value="C:endoplasmic reticulum"/>
    <property type="evidence" value="ECO:0007669"/>
    <property type="project" value="TreeGrafter"/>
</dbReference>
<feature type="compositionally biased region" description="Gly residues" evidence="3">
    <location>
        <begin position="708"/>
        <end position="717"/>
    </location>
</feature>
<dbReference type="GO" id="GO:0003756">
    <property type="term" value="F:protein disulfide isomerase activity"/>
    <property type="evidence" value="ECO:0007669"/>
    <property type="project" value="TreeGrafter"/>
</dbReference>
<evidence type="ECO:0000256" key="2">
    <source>
        <dbReference type="ARBA" id="ARBA00022729"/>
    </source>
</evidence>
<feature type="compositionally biased region" description="Low complexity" evidence="3">
    <location>
        <begin position="157"/>
        <end position="167"/>
    </location>
</feature>
<reference evidence="7 8" key="1">
    <citation type="submission" date="2019-05" db="EMBL/GenBank/DDBJ databases">
        <title>Emergence of the Ug99 lineage of the wheat stem rust pathogen through somatic hybridization.</title>
        <authorList>
            <person name="Li F."/>
            <person name="Upadhyaya N.M."/>
            <person name="Sperschneider J."/>
            <person name="Matny O."/>
            <person name="Nguyen-Phuc H."/>
            <person name="Mago R."/>
            <person name="Raley C."/>
            <person name="Miller M.E."/>
            <person name="Silverstein K.A.T."/>
            <person name="Henningsen E."/>
            <person name="Hirsch C.D."/>
            <person name="Visser B."/>
            <person name="Pretorius Z.A."/>
            <person name="Steffenson B.J."/>
            <person name="Schwessinger B."/>
            <person name="Dodds P.N."/>
            <person name="Figueroa M."/>
        </authorList>
    </citation>
    <scope>NUCLEOTIDE SEQUENCE [LARGE SCALE GENOMIC DNA]</scope>
    <source>
        <strain evidence="7 8">Ug99</strain>
    </source>
</reference>
<feature type="compositionally biased region" description="Low complexity" evidence="3">
    <location>
        <begin position="698"/>
        <end position="707"/>
    </location>
</feature>
<dbReference type="InterPro" id="IPR036249">
    <property type="entry name" value="Thioredoxin-like_sf"/>
</dbReference>
<dbReference type="InterPro" id="IPR017937">
    <property type="entry name" value="Thioredoxin_CS"/>
</dbReference>
<evidence type="ECO:0000256" key="1">
    <source>
        <dbReference type="ARBA" id="ARBA00006347"/>
    </source>
</evidence>
<feature type="domain" description="Thioredoxin" evidence="6">
    <location>
        <begin position="233"/>
        <end position="358"/>
    </location>
</feature>
<dbReference type="Proteomes" id="UP000325313">
    <property type="component" value="Unassembled WGS sequence"/>
</dbReference>
<name>A0A5B0RVB3_PUCGR</name>
<keyword evidence="4" id="KW-1133">Transmembrane helix</keyword>
<dbReference type="PROSITE" id="PS51352">
    <property type="entry name" value="THIOREDOXIN_2"/>
    <property type="match status" value="2"/>
</dbReference>
<comment type="caution">
    <text evidence="7">The sequence shown here is derived from an EMBL/GenBank/DDBJ whole genome shotgun (WGS) entry which is preliminary data.</text>
</comment>
<comment type="similarity">
    <text evidence="1">Belongs to the protein disulfide isomerase family.</text>
</comment>
<dbReference type="AlphaFoldDB" id="A0A5B0RVB3"/>
<accession>A0A5B0RVB3</accession>
<feature type="transmembrane region" description="Helical" evidence="4">
    <location>
        <begin position="652"/>
        <end position="670"/>
    </location>
</feature>
<dbReference type="SUPFAM" id="SSF52833">
    <property type="entry name" value="Thioredoxin-like"/>
    <property type="match status" value="2"/>
</dbReference>
<proteinExistence type="inferred from homology"/>
<evidence type="ECO:0000256" key="5">
    <source>
        <dbReference type="SAM" id="SignalP"/>
    </source>
</evidence>
<dbReference type="PANTHER" id="PTHR45672:SF3">
    <property type="entry name" value="THIOREDOXIN DOMAIN-CONTAINING PROTEIN 5"/>
    <property type="match status" value="1"/>
</dbReference>
<protein>
    <recommendedName>
        <fullName evidence="6">Thioredoxin domain-containing protein</fullName>
    </recommendedName>
</protein>
<sequence>MKALAISNLILLAATTTTFVVEAAVQLHAGVQLNENNFDATVKQGLWFLECYSPFCPHCKRFAPTWIQVVDKMKHYEDEGLKLGQVDCIAQGDLCIRLNIEFYPQMKLYEDGQVVESYSGEKDVEAIAKYLEQKVEWYQSRHPDRKKNPPNAPPEGPTISESTTESTDTGKPDSSKSTPSSPSSSSSSSSSGSHPSDHPVSQPDSDHPAVIQPATPTTPTTTTTTTTAIETKPKIQTHTPIIQAPNPLGQIIVLDHFNWNSFINPSITPHPLFIHFQTAWCKECRKLTPMWEETARLLKEKANVAQIDCDLKENTELCNSQHVTQFPSFILYHDGIKLDYTGPKAASKLIEFVEKAISTPGSHEMKSLDEFDQAVEKKNLFFLFLHSSGTPLAVIEAIRTVGKGFLGSTEIMKTGNQAIYERLELPSSRAYLLVFKENERRPWAKLELEEGGGGSKDERQAKLTQAIQHWIALHSIPILAQLDRQNLHRIFNSGARKLVVLLCLNHPSRKPDDTSLDKNPEAVALREQAKLWAVQWRKSQLARDVDVPIDWVWLDAQEWSDWLYDSYGVILPKPSKEGLKESSTILVVDPYHHLYFDHQENRAPISFKPTSIFQTLLAIEIGKVGGNVSGSFGSRLGWRFHRFTHSIKTMIGPHYVIVWMMILIIVILWLKTSQSQRRRGSGGYNSLSPQPSKPFLHSSSSSSNESGTLGGGGGGGAGKPPGFATVFGLNSNVAFKAD</sequence>
<feature type="chain" id="PRO_5022857599" description="Thioredoxin domain-containing protein" evidence="5">
    <location>
        <begin position="24"/>
        <end position="738"/>
    </location>
</feature>
<dbReference type="CDD" id="cd02961">
    <property type="entry name" value="PDI_a_family"/>
    <property type="match status" value="2"/>
</dbReference>
<keyword evidence="4" id="KW-0812">Transmembrane</keyword>
<feature type="region of interest" description="Disordered" evidence="3">
    <location>
        <begin position="679"/>
        <end position="717"/>
    </location>
</feature>
<dbReference type="PANTHER" id="PTHR45672">
    <property type="entry name" value="PROTEIN DISULFIDE-ISOMERASE C17H9.14C-RELATED"/>
    <property type="match status" value="1"/>
</dbReference>
<evidence type="ECO:0000259" key="6">
    <source>
        <dbReference type="PROSITE" id="PS51352"/>
    </source>
</evidence>
<evidence type="ECO:0000256" key="4">
    <source>
        <dbReference type="SAM" id="Phobius"/>
    </source>
</evidence>
<feature type="domain" description="Thioredoxin" evidence="6">
    <location>
        <begin position="10"/>
        <end position="136"/>
    </location>
</feature>
<feature type="compositionally biased region" description="Low complexity" evidence="3">
    <location>
        <begin position="175"/>
        <end position="194"/>
    </location>
</feature>
<dbReference type="PROSITE" id="PS00194">
    <property type="entry name" value="THIOREDOXIN_1"/>
    <property type="match status" value="1"/>
</dbReference>
<feature type="signal peptide" evidence="5">
    <location>
        <begin position="1"/>
        <end position="23"/>
    </location>
</feature>
<dbReference type="GO" id="GO:0006457">
    <property type="term" value="P:protein folding"/>
    <property type="evidence" value="ECO:0007669"/>
    <property type="project" value="TreeGrafter"/>
</dbReference>
<gene>
    <name evidence="7" type="ORF">PGTUg99_029621</name>
</gene>